<protein>
    <submittedName>
        <fullName evidence="1">Uncharacterized protein</fullName>
    </submittedName>
</protein>
<name>A0A1G9RU61_9SPHI</name>
<organism evidence="1 2">
    <name type="scientific">Daejeonella rubra</name>
    <dbReference type="NCBI Taxonomy" id="990371"/>
    <lineage>
        <taxon>Bacteria</taxon>
        <taxon>Pseudomonadati</taxon>
        <taxon>Bacteroidota</taxon>
        <taxon>Sphingobacteriia</taxon>
        <taxon>Sphingobacteriales</taxon>
        <taxon>Sphingobacteriaceae</taxon>
        <taxon>Daejeonella</taxon>
    </lineage>
</organism>
<evidence type="ECO:0000313" key="2">
    <source>
        <dbReference type="Proteomes" id="UP000199226"/>
    </source>
</evidence>
<dbReference type="EMBL" id="FNHH01000008">
    <property type="protein sequence ID" value="SDM26035.1"/>
    <property type="molecule type" value="Genomic_DNA"/>
</dbReference>
<dbReference type="AlphaFoldDB" id="A0A1G9RU61"/>
<evidence type="ECO:0000313" key="1">
    <source>
        <dbReference type="EMBL" id="SDM26035.1"/>
    </source>
</evidence>
<dbReference type="Proteomes" id="UP000199226">
    <property type="component" value="Unassembled WGS sequence"/>
</dbReference>
<accession>A0A1G9RU61</accession>
<proteinExistence type="predicted"/>
<gene>
    <name evidence="1" type="ORF">SAMN05421813_108131</name>
</gene>
<sequence length="47" mass="5609">MVSEGRIFIGQEKRCAIYKFNYLFPGDIMSNRFTQFLLIKIPSHWLV</sequence>
<keyword evidence="2" id="KW-1185">Reference proteome</keyword>
<reference evidence="2" key="1">
    <citation type="submission" date="2016-10" db="EMBL/GenBank/DDBJ databases">
        <authorList>
            <person name="Varghese N."/>
            <person name="Submissions S."/>
        </authorList>
    </citation>
    <scope>NUCLEOTIDE SEQUENCE [LARGE SCALE GENOMIC DNA]</scope>
    <source>
        <strain evidence="2">DSM 24536</strain>
    </source>
</reference>